<dbReference type="InterPro" id="IPR029058">
    <property type="entry name" value="AB_hydrolase_fold"/>
</dbReference>
<dbReference type="Pfam" id="PF00561">
    <property type="entry name" value="Abhydrolase_1"/>
    <property type="match status" value="1"/>
</dbReference>
<keyword evidence="3" id="KW-1185">Reference proteome</keyword>
<dbReference type="PRINTS" id="PR00111">
    <property type="entry name" value="ABHYDROLASE"/>
</dbReference>
<dbReference type="PANTHER" id="PTHR43798:SF33">
    <property type="entry name" value="HYDROLASE, PUTATIVE (AFU_ORTHOLOGUE AFUA_2G14860)-RELATED"/>
    <property type="match status" value="1"/>
</dbReference>
<dbReference type="InterPro" id="IPR050266">
    <property type="entry name" value="AB_hydrolase_sf"/>
</dbReference>
<evidence type="ECO:0000259" key="1">
    <source>
        <dbReference type="Pfam" id="PF00561"/>
    </source>
</evidence>
<dbReference type="GO" id="GO:0016020">
    <property type="term" value="C:membrane"/>
    <property type="evidence" value="ECO:0007669"/>
    <property type="project" value="TreeGrafter"/>
</dbReference>
<dbReference type="SUPFAM" id="SSF53474">
    <property type="entry name" value="alpha/beta-Hydrolases"/>
    <property type="match status" value="1"/>
</dbReference>
<dbReference type="GO" id="GO:0003824">
    <property type="term" value="F:catalytic activity"/>
    <property type="evidence" value="ECO:0007669"/>
    <property type="project" value="UniProtKB-ARBA"/>
</dbReference>
<evidence type="ECO:0000313" key="2">
    <source>
        <dbReference type="EMBL" id="TQM11031.1"/>
    </source>
</evidence>
<protein>
    <submittedName>
        <fullName evidence="2">3-oxoadipate enol-lactonase</fullName>
    </submittedName>
</protein>
<dbReference type="RefSeq" id="WP_142054838.1">
    <property type="nucleotide sequence ID" value="NZ_VFPA01000002.1"/>
</dbReference>
<dbReference type="Proteomes" id="UP000315677">
    <property type="component" value="Unassembled WGS sequence"/>
</dbReference>
<dbReference type="OrthoDB" id="9802489at2"/>
<accession>A0A543DNW9</accession>
<dbReference type="PANTHER" id="PTHR43798">
    <property type="entry name" value="MONOACYLGLYCEROL LIPASE"/>
    <property type="match status" value="1"/>
</dbReference>
<dbReference type="AlphaFoldDB" id="A0A543DNW9"/>
<dbReference type="Gene3D" id="3.40.50.1820">
    <property type="entry name" value="alpha/beta hydrolase"/>
    <property type="match status" value="1"/>
</dbReference>
<comment type="caution">
    <text evidence="2">The sequence shown here is derived from an EMBL/GenBank/DDBJ whole genome shotgun (WGS) entry which is preliminary data.</text>
</comment>
<dbReference type="EMBL" id="VFPA01000002">
    <property type="protein sequence ID" value="TQM11031.1"/>
    <property type="molecule type" value="Genomic_DNA"/>
</dbReference>
<name>A0A543DNW9_9PSEU</name>
<feature type="domain" description="AB hydrolase-1" evidence="1">
    <location>
        <begin position="21"/>
        <end position="247"/>
    </location>
</feature>
<organism evidence="2 3">
    <name type="scientific">Pseudonocardia kunmingensis</name>
    <dbReference type="NCBI Taxonomy" id="630975"/>
    <lineage>
        <taxon>Bacteria</taxon>
        <taxon>Bacillati</taxon>
        <taxon>Actinomycetota</taxon>
        <taxon>Actinomycetes</taxon>
        <taxon>Pseudonocardiales</taxon>
        <taxon>Pseudonocardiaceae</taxon>
        <taxon>Pseudonocardia</taxon>
    </lineage>
</organism>
<dbReference type="InterPro" id="IPR000073">
    <property type="entry name" value="AB_hydrolase_1"/>
</dbReference>
<sequence>MTVTTPRGEFGVLDLGPLDGPTVVLLHPLASAAELWRPLAEEWSGRGRRVLAIDARGHGRSSWDGRPFTVGEMAEDAASVLDELALRDVGVLGMSMGGCTAQALALARPDLVGSLVLVDSTSSYGPDRVAQWEQRALQAEGSERADLLGFQLTRWFTDGFRAANPDVAARVSEIFTGTTKAAHAAACRALGAFDATDRLGQIGVPTLVIVGEEDYATPPEMSKTLHAGIPGSRLVVLPDARHLSMVESSQARTLAEQHLFT</sequence>
<reference evidence="2 3" key="1">
    <citation type="submission" date="2019-06" db="EMBL/GenBank/DDBJ databases">
        <title>Sequencing the genomes of 1000 actinobacteria strains.</title>
        <authorList>
            <person name="Klenk H.-P."/>
        </authorList>
    </citation>
    <scope>NUCLEOTIDE SEQUENCE [LARGE SCALE GENOMIC DNA]</scope>
    <source>
        <strain evidence="2 3">DSM 45301</strain>
    </source>
</reference>
<proteinExistence type="predicted"/>
<gene>
    <name evidence="2" type="ORF">FB558_3564</name>
</gene>
<evidence type="ECO:0000313" key="3">
    <source>
        <dbReference type="Proteomes" id="UP000315677"/>
    </source>
</evidence>